<dbReference type="Proteomes" id="UP001637993">
    <property type="component" value="Unassembled WGS sequence"/>
</dbReference>
<reference evidence="5 6" key="1">
    <citation type="journal article" date="2025" name="Anaerobe">
        <title>Description of Anaerococcus kampingiae sp. nov., Anaerococcus groningensis sp. nov., Anaerococcus martiniensis sp. nov., and Anaerococcus cruorum sp. nov., isolated from human clinical specimens.</title>
        <authorList>
            <person name="Boiten K.E."/>
            <person name="Meijer J."/>
            <person name="van Wezel E.M."/>
            <person name="Veloo A.C.M."/>
        </authorList>
    </citation>
    <scope>NUCLEOTIDE SEQUENCE [LARGE SCALE GENOMIC DNA]</scope>
    <source>
        <strain evidence="5 6">ENR1011</strain>
    </source>
</reference>
<dbReference type="EMBL" id="JBGMEG010000003">
    <property type="protein sequence ID" value="MFO3717044.1"/>
    <property type="molecule type" value="Genomic_DNA"/>
</dbReference>
<evidence type="ECO:0000313" key="6">
    <source>
        <dbReference type="Proteomes" id="UP001637993"/>
    </source>
</evidence>
<keyword evidence="3" id="KW-1133">Transmembrane helix</keyword>
<dbReference type="RefSeq" id="WP_410023644.1">
    <property type="nucleotide sequence ID" value="NZ_JBGMEG010000003.1"/>
</dbReference>
<keyword evidence="3" id="KW-0812">Transmembrane</keyword>
<feature type="region of interest" description="Disordered" evidence="2">
    <location>
        <begin position="255"/>
        <end position="323"/>
    </location>
</feature>
<accession>A0ABW9MZ09</accession>
<keyword evidence="3" id="KW-0472">Membrane</keyword>
<feature type="chain" id="PRO_5045774527" evidence="4">
    <location>
        <begin position="33"/>
        <end position="1569"/>
    </location>
</feature>
<sequence length="1569" mass="179221">MKYKLMSAIMAFSMLVSSTIAPLAASKSYASADVEQNTSIMNESINEVKDDEKPAETSDTQLDIPEKTEEVKDQAPVDTKTEEQQSEIQVEREEETNKEATSDTPQIETEEIEEKEKIVKKSDSATLYEDSSYTKLSSEDIDIKITGNMPENGSLKAYEIQNAITDMEKENVLAFGFEIFDKDDNLYDKNSNDEYKIEIKSSKLRDLDKVYFYEKDEADLRFTEINDFSKLSNQIKLDSKADEFAIAKDIEKEEKETLTNQAKDDEVKSPFITIQDNNEELNNELTKEKEVEDPKDILDSLTSSLNQKEIPATNNEDPKPTNNLELIDWKKDFLDVIAGNLKADKSDKEETIKKSSDTEEDSESKNKSEELPKDENSEEIKDEAESKEEDSKENPQSTIDNESESKEDYEESEEKSETNKLEEETEEKLTYQQVLADIYTDKSYSQKSNDGTRIKLSGNLPGYTKVKAYPVEIEIEGKEILAAYDITIFDENDEEYKVTAKNNVEVEISNQRIEEAKDIEVYHKEDQYAPEEKVEVDNKTNDTVTFKADSFSIYAITDPEAQAIKFVFLNRNKDGNREVWDTQTIRDSEKLIEPELPILSYKGKFAGWHYYDIETDTFGEKFNFDKPVTVTESSPKTIYLNGKYSDVAYINFIDRKEVKNSDGTIRYVNEVLSTKEIPLGDKVTTEDVPVIPGESGTVFSHWATKPEGSTAFDFSTPITKDSIQSVQGADNFVRLNLYAVYKKALTVTFDSQGGTHVNNKVVYSGDKLSLNDLAKPVRPGYDFKYWSTSKNGSQFNSNTPITKDMTLYAIWTPRVVKYTINHFMENADDSGYSLYDSETKNANAGTYTNADSSTYKLSATTMNNEKIHYVRADERKIIRGDDSTEINLYYDRDKFIFRIFESYVLYETDVVKVELKWGADTKPYFEEALRKLPSGYTFKENGIAGQIVTSPPRMPKNNYNLLAWREGRNEWNVRIIDVETNQLIRLDAKTSQVDSSRQGYTGGEIIPGYTYKYVERPGNNFARASTRHADGKTSEQNEVWVFYQRNRHDLIFSTNGNGPDIIKSNILYDSSLAQYAPENYIIGQTKNDDGKIFAGWFDKPNGAGNPVDLKSMTMPDNNVKLYAKWEEPVYTVRAYRQRNNPEAGVIEQKVKRGDTVDRSKLSADKPPVAQQTPGSELRWYAFINGTLTEYNFSDPVYSDLFLYPVWLAPVGEEFRPLSQIYRVKYRAPQLEGGDYIYTDPNEYVNNAEAIVIPPYTDNIYKFPPDENNPTGKTLKVPEDQVFQGWVIDQNSEFTSIKDSEMLNKVFQPGDIINVIGNILFKPVFNKYDITTLTLKEIAPHSESIPDVIYEYRDKPYDLPTNIEDNRGEEDLRNNDTKILPKPQAKNTIGYTFKGWSTTKDLESGKIFQPGDEVMITDDSVPNILYGIWERDKYTFKITNNVKGDNTSAEDIKFTVSYMLDDESYKEEYIIPSGESIELEMPYGSKNVKVKSHSNRYVKYKYNGEIYNSDTLNLSTITGDVEVIFENEPIPVPTGIIDDIAPMVIMLALAIMAFAYRFYKKEKLAGGIDE</sequence>
<feature type="signal peptide" evidence="4">
    <location>
        <begin position="1"/>
        <end position="32"/>
    </location>
</feature>
<organism evidence="5 6">
    <name type="scientific">Anaerococcus groningensis</name>
    <dbReference type="NCBI Taxonomy" id="3115616"/>
    <lineage>
        <taxon>Bacteria</taxon>
        <taxon>Bacillati</taxon>
        <taxon>Bacillota</taxon>
        <taxon>Tissierellia</taxon>
        <taxon>Tissierellales</taxon>
        <taxon>Peptoniphilaceae</taxon>
        <taxon>Anaerococcus</taxon>
    </lineage>
</organism>
<feature type="compositionally biased region" description="Basic and acidic residues" evidence="2">
    <location>
        <begin position="285"/>
        <end position="298"/>
    </location>
</feature>
<name>A0ABW9MZ09_9FIRM</name>
<proteinExistence type="predicted"/>
<keyword evidence="4" id="KW-0732">Signal</keyword>
<dbReference type="NCBIfam" id="TIGR02543">
    <property type="entry name" value="List_Bact_rpt"/>
    <property type="match status" value="1"/>
</dbReference>
<dbReference type="Pfam" id="PF09479">
    <property type="entry name" value="Flg_new"/>
    <property type="match status" value="4"/>
</dbReference>
<feature type="region of interest" description="Disordered" evidence="2">
    <location>
        <begin position="41"/>
        <end position="115"/>
    </location>
</feature>
<evidence type="ECO:0000256" key="3">
    <source>
        <dbReference type="SAM" id="Phobius"/>
    </source>
</evidence>
<feature type="region of interest" description="Disordered" evidence="2">
    <location>
        <begin position="340"/>
        <end position="428"/>
    </location>
</feature>
<evidence type="ECO:0000256" key="2">
    <source>
        <dbReference type="SAM" id="MobiDB-lite"/>
    </source>
</evidence>
<feature type="compositionally biased region" description="Polar residues" evidence="2">
    <location>
        <begin position="300"/>
        <end position="323"/>
    </location>
</feature>
<protein>
    <submittedName>
        <fullName evidence="5">InlB B-repeat-containing protein</fullName>
    </submittedName>
</protein>
<dbReference type="InterPro" id="IPR013378">
    <property type="entry name" value="InlB-like_B-rpt"/>
</dbReference>
<dbReference type="Gene3D" id="2.60.40.4270">
    <property type="entry name" value="Listeria-Bacteroides repeat domain"/>
    <property type="match status" value="2"/>
</dbReference>
<keyword evidence="6" id="KW-1185">Reference proteome</keyword>
<evidence type="ECO:0000256" key="4">
    <source>
        <dbReference type="SAM" id="SignalP"/>
    </source>
</evidence>
<evidence type="ECO:0000313" key="5">
    <source>
        <dbReference type="EMBL" id="MFO3717044.1"/>
    </source>
</evidence>
<feature type="compositionally biased region" description="Acidic residues" evidence="2">
    <location>
        <begin position="401"/>
        <end position="414"/>
    </location>
</feature>
<feature type="compositionally biased region" description="Basic and acidic residues" evidence="2">
    <location>
        <begin position="255"/>
        <end position="268"/>
    </location>
</feature>
<feature type="compositionally biased region" description="Basic and acidic residues" evidence="2">
    <location>
        <begin position="342"/>
        <end position="379"/>
    </location>
</feature>
<dbReference type="InterPro" id="IPR042229">
    <property type="entry name" value="Listeria/Bacterioides_rpt_sf"/>
</dbReference>
<comment type="caution">
    <text evidence="5">The sequence shown here is derived from an EMBL/GenBank/DDBJ whole genome shotgun (WGS) entry which is preliminary data.</text>
</comment>
<evidence type="ECO:0000256" key="1">
    <source>
        <dbReference type="ARBA" id="ARBA00004196"/>
    </source>
</evidence>
<comment type="subcellular location">
    <subcellularLocation>
        <location evidence="1">Cell envelope</location>
    </subcellularLocation>
</comment>
<feature type="compositionally biased region" description="Basic and acidic residues" evidence="2">
    <location>
        <begin position="46"/>
        <end position="56"/>
    </location>
</feature>
<feature type="transmembrane region" description="Helical" evidence="3">
    <location>
        <begin position="1539"/>
        <end position="1558"/>
    </location>
</feature>
<feature type="compositionally biased region" description="Basic and acidic residues" evidence="2">
    <location>
        <begin position="64"/>
        <end position="101"/>
    </location>
</feature>
<gene>
    <name evidence="5" type="ORF">AB9Q04_01615</name>
</gene>